<evidence type="ECO:0000256" key="2">
    <source>
        <dbReference type="ARBA" id="ARBA00004893"/>
    </source>
</evidence>
<dbReference type="FunFam" id="3.90.1170.20:FF:000001">
    <property type="entry name" value="Nicotinate-nucleotide diphosphorylase (Carboxylating)"/>
    <property type="match status" value="1"/>
</dbReference>
<dbReference type="GO" id="GO:0004514">
    <property type="term" value="F:nicotinate-nucleotide diphosphorylase (carboxylating) activity"/>
    <property type="evidence" value="ECO:0007669"/>
    <property type="project" value="UniProtKB-EC"/>
</dbReference>
<dbReference type="FunFam" id="3.20.20.70:FF:000030">
    <property type="entry name" value="Nicotinate-nucleotide pyrophosphorylase, carboxylating"/>
    <property type="match status" value="1"/>
</dbReference>
<comment type="catalytic activity">
    <reaction evidence="10">
        <text>nicotinate beta-D-ribonucleotide + CO2 + diphosphate = quinolinate + 5-phospho-alpha-D-ribose 1-diphosphate + 2 H(+)</text>
        <dbReference type="Rhea" id="RHEA:12733"/>
        <dbReference type="ChEBI" id="CHEBI:15378"/>
        <dbReference type="ChEBI" id="CHEBI:16526"/>
        <dbReference type="ChEBI" id="CHEBI:29959"/>
        <dbReference type="ChEBI" id="CHEBI:33019"/>
        <dbReference type="ChEBI" id="CHEBI:57502"/>
        <dbReference type="ChEBI" id="CHEBI:58017"/>
        <dbReference type="EC" id="2.4.2.19"/>
    </reaction>
</comment>
<evidence type="ECO:0000256" key="1">
    <source>
        <dbReference type="ARBA" id="ARBA00003237"/>
    </source>
</evidence>
<feature type="domain" description="Quinolinate phosphoribosyl transferase C-terminal" evidence="13">
    <location>
        <begin position="134"/>
        <end position="300"/>
    </location>
</feature>
<dbReference type="EC" id="2.4.2.19" evidence="5"/>
<evidence type="ECO:0000256" key="3">
    <source>
        <dbReference type="ARBA" id="ARBA00009400"/>
    </source>
</evidence>
<dbReference type="GO" id="GO:0005737">
    <property type="term" value="C:cytoplasm"/>
    <property type="evidence" value="ECO:0007669"/>
    <property type="project" value="TreeGrafter"/>
</dbReference>
<dbReference type="STRING" id="502025.Hoch_6033"/>
<dbReference type="GO" id="GO:0009435">
    <property type="term" value="P:NAD+ biosynthetic process"/>
    <property type="evidence" value="ECO:0007669"/>
    <property type="project" value="UniProtKB-UniPathway"/>
</dbReference>
<evidence type="ECO:0000313" key="15">
    <source>
        <dbReference type="EMBL" id="ACY18508.1"/>
    </source>
</evidence>
<dbReference type="InterPro" id="IPR037128">
    <property type="entry name" value="Quinolinate_PRibosylTase_N_sf"/>
</dbReference>
<reference evidence="15 16" key="1">
    <citation type="journal article" date="2010" name="Stand. Genomic Sci.">
        <title>Complete genome sequence of Haliangium ochraceum type strain (SMP-2).</title>
        <authorList>
            <consortium name="US DOE Joint Genome Institute (JGI-PGF)"/>
            <person name="Ivanova N."/>
            <person name="Daum C."/>
            <person name="Lang E."/>
            <person name="Abt B."/>
            <person name="Kopitz M."/>
            <person name="Saunders E."/>
            <person name="Lapidus A."/>
            <person name="Lucas S."/>
            <person name="Glavina Del Rio T."/>
            <person name="Nolan M."/>
            <person name="Tice H."/>
            <person name="Copeland A."/>
            <person name="Cheng J.F."/>
            <person name="Chen F."/>
            <person name="Bruce D."/>
            <person name="Goodwin L."/>
            <person name="Pitluck S."/>
            <person name="Mavromatis K."/>
            <person name="Pati A."/>
            <person name="Mikhailova N."/>
            <person name="Chen A."/>
            <person name="Palaniappan K."/>
            <person name="Land M."/>
            <person name="Hauser L."/>
            <person name="Chang Y.J."/>
            <person name="Jeffries C.D."/>
            <person name="Detter J.C."/>
            <person name="Brettin T."/>
            <person name="Rohde M."/>
            <person name="Goker M."/>
            <person name="Bristow J."/>
            <person name="Markowitz V."/>
            <person name="Eisen J.A."/>
            <person name="Hugenholtz P."/>
            <person name="Kyrpides N.C."/>
            <person name="Klenk H.P."/>
        </authorList>
    </citation>
    <scope>NUCLEOTIDE SEQUENCE [LARGE SCALE GENOMIC DNA]</scope>
    <source>
        <strain evidence="16">DSM 14365 / CIP 107738 / JCM 11303 / AJ 13395 / SMP-2</strain>
    </source>
</reference>
<dbReference type="PANTHER" id="PTHR32179:SF3">
    <property type="entry name" value="NICOTINATE-NUCLEOTIDE PYROPHOSPHORYLASE [CARBOXYLATING]"/>
    <property type="match status" value="1"/>
</dbReference>
<dbReference type="GO" id="GO:0034213">
    <property type="term" value="P:quinolinate catabolic process"/>
    <property type="evidence" value="ECO:0007669"/>
    <property type="project" value="TreeGrafter"/>
</dbReference>
<dbReference type="InterPro" id="IPR004393">
    <property type="entry name" value="NadC"/>
</dbReference>
<evidence type="ECO:0000256" key="11">
    <source>
        <dbReference type="ARBA" id="ARBA00069173"/>
    </source>
</evidence>
<keyword evidence="8 12" id="KW-0808">Transferase</keyword>
<dbReference type="Gene3D" id="3.20.20.70">
    <property type="entry name" value="Aldolase class I"/>
    <property type="match status" value="1"/>
</dbReference>
<dbReference type="CDD" id="cd01572">
    <property type="entry name" value="QPRTase"/>
    <property type="match status" value="1"/>
</dbReference>
<evidence type="ECO:0000259" key="13">
    <source>
        <dbReference type="Pfam" id="PF01729"/>
    </source>
</evidence>
<dbReference type="UniPathway" id="UPA00253">
    <property type="reaction ID" value="UER00331"/>
</dbReference>
<dbReference type="SUPFAM" id="SSF54675">
    <property type="entry name" value="Nicotinate/Quinolinate PRTase N-terminal domain-like"/>
    <property type="match status" value="1"/>
</dbReference>
<sequence length="308" mass="31732">MNNSSSHPPDAAAAFAPVAGPRGLACLPAVGRLIELALDEDLGRGDVTTESVIELADGALDGAIVAREQLVVCGLDIAAAVFHRVDAAIELRPLAADGDLAEPGQRVLGLRGPAGSVLRAERTALNFLQRLSGVATLSRRFAEAVAHTSARVVDTRKTTPGYRVLEKAAVRAGGCVNHRFDLGSGVLIKDNHIAACGSVGEAVRRARSRAPHPLRIEIEVDTEAQLDEALEAGADVVLLDNMSPARVAAAAERAHARGVLVEVSGGIRLDTVAAYAEAGADVISAGALTHSAPSVDLGLDAVAQRSAE</sequence>
<dbReference type="KEGG" id="hoh:Hoch_6033"/>
<accession>D0LK01</accession>
<evidence type="ECO:0000256" key="12">
    <source>
        <dbReference type="PIRNR" id="PIRNR006250"/>
    </source>
</evidence>
<dbReference type="Pfam" id="PF02749">
    <property type="entry name" value="QRPTase_N"/>
    <property type="match status" value="1"/>
</dbReference>
<comment type="subunit">
    <text evidence="4">Hexamer formed by 3 homodimers.</text>
</comment>
<dbReference type="Proteomes" id="UP000001880">
    <property type="component" value="Chromosome"/>
</dbReference>
<dbReference type="InterPro" id="IPR002638">
    <property type="entry name" value="Quinolinate_PRibosylTrfase_C"/>
</dbReference>
<evidence type="ECO:0000256" key="8">
    <source>
        <dbReference type="ARBA" id="ARBA00022679"/>
    </source>
</evidence>
<evidence type="ECO:0000256" key="5">
    <source>
        <dbReference type="ARBA" id="ARBA00011944"/>
    </source>
</evidence>
<dbReference type="eggNOG" id="COG0157">
    <property type="taxonomic scope" value="Bacteria"/>
</dbReference>
<dbReference type="SUPFAM" id="SSF51690">
    <property type="entry name" value="Nicotinate/Quinolinate PRTase C-terminal domain-like"/>
    <property type="match status" value="1"/>
</dbReference>
<dbReference type="Pfam" id="PF01729">
    <property type="entry name" value="QRPTase_C"/>
    <property type="match status" value="1"/>
</dbReference>
<dbReference type="InterPro" id="IPR013785">
    <property type="entry name" value="Aldolase_TIM"/>
</dbReference>
<evidence type="ECO:0000313" key="16">
    <source>
        <dbReference type="Proteomes" id="UP000001880"/>
    </source>
</evidence>
<dbReference type="NCBIfam" id="TIGR00078">
    <property type="entry name" value="nadC"/>
    <property type="match status" value="1"/>
</dbReference>
<protein>
    <recommendedName>
        <fullName evidence="11">Probable nicotinate-nucleotide pyrophosphorylase [carboxylating]</fullName>
        <ecNumber evidence="5">2.4.2.19</ecNumber>
    </recommendedName>
    <alternativeName>
        <fullName evidence="9">Quinolinate phosphoribosyltransferase [decarboxylating]</fullName>
    </alternativeName>
</protein>
<evidence type="ECO:0000256" key="7">
    <source>
        <dbReference type="ARBA" id="ARBA00022676"/>
    </source>
</evidence>
<dbReference type="Gene3D" id="3.90.1170.20">
    <property type="entry name" value="Quinolinate phosphoribosyl transferase, N-terminal domain"/>
    <property type="match status" value="1"/>
</dbReference>
<feature type="domain" description="Quinolinate phosphoribosyl transferase N-terminal" evidence="14">
    <location>
        <begin position="46"/>
        <end position="132"/>
    </location>
</feature>
<dbReference type="OrthoDB" id="9782546at2"/>
<evidence type="ECO:0000256" key="6">
    <source>
        <dbReference type="ARBA" id="ARBA00022642"/>
    </source>
</evidence>
<dbReference type="InterPro" id="IPR022412">
    <property type="entry name" value="Quinolinate_PRibosylTrfase_N"/>
</dbReference>
<dbReference type="RefSeq" id="WP_012831100.1">
    <property type="nucleotide sequence ID" value="NC_013440.1"/>
</dbReference>
<proteinExistence type="inferred from homology"/>
<keyword evidence="16" id="KW-1185">Reference proteome</keyword>
<comment type="function">
    <text evidence="1">Involved in the catabolism of quinolinic acid (QA).</text>
</comment>
<dbReference type="PANTHER" id="PTHR32179">
    <property type="entry name" value="NICOTINATE-NUCLEOTIDE PYROPHOSPHORYLASE [CARBOXYLATING]"/>
    <property type="match status" value="1"/>
</dbReference>
<comment type="similarity">
    <text evidence="3 12">Belongs to the NadC/ModD family.</text>
</comment>
<dbReference type="EMBL" id="CP001804">
    <property type="protein sequence ID" value="ACY18508.1"/>
    <property type="molecule type" value="Genomic_DNA"/>
</dbReference>
<name>D0LK01_HALO1</name>
<evidence type="ECO:0000256" key="4">
    <source>
        <dbReference type="ARBA" id="ARBA00011218"/>
    </source>
</evidence>
<dbReference type="InterPro" id="IPR027277">
    <property type="entry name" value="NadC/ModD"/>
</dbReference>
<dbReference type="HOGENOM" id="CLU_039622_0_1_7"/>
<evidence type="ECO:0000256" key="10">
    <source>
        <dbReference type="ARBA" id="ARBA00047445"/>
    </source>
</evidence>
<dbReference type="InterPro" id="IPR036068">
    <property type="entry name" value="Nicotinate_pribotase-like_C"/>
</dbReference>
<keyword evidence="7 12" id="KW-0328">Glycosyltransferase</keyword>
<keyword evidence="6" id="KW-0662">Pyridine nucleotide biosynthesis</keyword>
<organism evidence="15 16">
    <name type="scientific">Haliangium ochraceum (strain DSM 14365 / JCM 11303 / SMP-2)</name>
    <dbReference type="NCBI Taxonomy" id="502025"/>
    <lineage>
        <taxon>Bacteria</taxon>
        <taxon>Pseudomonadati</taxon>
        <taxon>Myxococcota</taxon>
        <taxon>Polyangia</taxon>
        <taxon>Haliangiales</taxon>
        <taxon>Kofleriaceae</taxon>
        <taxon>Haliangium</taxon>
    </lineage>
</organism>
<comment type="pathway">
    <text evidence="2">Cofactor biosynthesis; NAD(+) biosynthesis; nicotinate D-ribonucleotide from quinolinate: step 1/1.</text>
</comment>
<dbReference type="AlphaFoldDB" id="D0LK01"/>
<evidence type="ECO:0000256" key="9">
    <source>
        <dbReference type="ARBA" id="ARBA00033102"/>
    </source>
</evidence>
<gene>
    <name evidence="15" type="ordered locus">Hoch_6033</name>
</gene>
<evidence type="ECO:0000259" key="14">
    <source>
        <dbReference type="Pfam" id="PF02749"/>
    </source>
</evidence>
<dbReference type="PIRSF" id="PIRSF006250">
    <property type="entry name" value="NadC_ModD"/>
    <property type="match status" value="1"/>
</dbReference>